<dbReference type="Pfam" id="PF00924">
    <property type="entry name" value="MS_channel_2nd"/>
    <property type="match status" value="1"/>
</dbReference>
<dbReference type="Gene3D" id="3.30.70.100">
    <property type="match status" value="1"/>
</dbReference>
<evidence type="ECO:0000256" key="6">
    <source>
        <dbReference type="ARBA" id="ARBA00023136"/>
    </source>
</evidence>
<dbReference type="Pfam" id="PF21082">
    <property type="entry name" value="MS_channel_3rd"/>
    <property type="match status" value="1"/>
</dbReference>
<dbReference type="SUPFAM" id="SSF82689">
    <property type="entry name" value="Mechanosensitive channel protein MscS (YggB), C-terminal domain"/>
    <property type="match status" value="1"/>
</dbReference>
<evidence type="ECO:0000256" key="5">
    <source>
        <dbReference type="ARBA" id="ARBA00022989"/>
    </source>
</evidence>
<dbReference type="InterPro" id="IPR011066">
    <property type="entry name" value="MscS_channel_C_sf"/>
</dbReference>
<feature type="domain" description="Mechanosensitive ion channel transmembrane helices 2/3" evidence="10">
    <location>
        <begin position="81"/>
        <end position="122"/>
    </location>
</feature>
<keyword evidence="5 7" id="KW-1133">Transmembrane helix</keyword>
<evidence type="ECO:0000259" key="10">
    <source>
        <dbReference type="Pfam" id="PF21088"/>
    </source>
</evidence>
<evidence type="ECO:0000256" key="1">
    <source>
        <dbReference type="ARBA" id="ARBA00004651"/>
    </source>
</evidence>
<keyword evidence="4 7" id="KW-0812">Transmembrane</keyword>
<dbReference type="PANTHER" id="PTHR30221:SF1">
    <property type="entry name" value="SMALL-CONDUCTANCE MECHANOSENSITIVE CHANNEL"/>
    <property type="match status" value="1"/>
</dbReference>
<feature type="transmembrane region" description="Helical" evidence="7">
    <location>
        <begin position="75"/>
        <end position="95"/>
    </location>
</feature>
<dbReference type="EMBL" id="CACRUX010000002">
    <property type="protein sequence ID" value="VYT67054.1"/>
    <property type="molecule type" value="Genomic_DNA"/>
</dbReference>
<keyword evidence="6 7" id="KW-0472">Membrane</keyword>
<evidence type="ECO:0000256" key="4">
    <source>
        <dbReference type="ARBA" id="ARBA00022692"/>
    </source>
</evidence>
<feature type="transmembrane region" description="Helical" evidence="7">
    <location>
        <begin position="101"/>
        <end position="121"/>
    </location>
</feature>
<organism evidence="11">
    <name type="scientific">Veillonella ratti</name>
    <dbReference type="NCBI Taxonomy" id="103892"/>
    <lineage>
        <taxon>Bacteria</taxon>
        <taxon>Bacillati</taxon>
        <taxon>Bacillota</taxon>
        <taxon>Negativicutes</taxon>
        <taxon>Veillonellales</taxon>
        <taxon>Veillonellaceae</taxon>
        <taxon>Veillonella</taxon>
    </lineage>
</organism>
<sequence length="307" mass="34266">MLVASVQAAEPVSNAVKNQVADSMSYVDKLINFFIDRGPSLIVAVLIYIVGLYIARFIRDVAMRMMRRANYDHTVVSFVSQIIYYGVLAIVLLTALNSAGFPTTSLLAAFGALGLAIGLSLQSNLSNFASGLLILIFKPFKAGDVITVGSVTGTVRSIQFMNTTIVTKEMRTVFIPNSMLTSQQVTNATYQDTRVVPFVFDIGYDNDHHKAIDVIREVMENDERIVNREMVEIGISEFGDNSVRIAAYPVVENRNYMQVFYDTMSSVKDRFDEENIDIPYPQRVVHIQRSGLDENAKPLSDMSQYVK</sequence>
<dbReference type="InterPro" id="IPR011014">
    <property type="entry name" value="MscS_channel_TM-2"/>
</dbReference>
<dbReference type="GO" id="GO:0008381">
    <property type="term" value="F:mechanosensitive monoatomic ion channel activity"/>
    <property type="evidence" value="ECO:0007669"/>
    <property type="project" value="InterPro"/>
</dbReference>
<feature type="domain" description="Mechanosensitive ion channel MscS" evidence="8">
    <location>
        <begin position="125"/>
        <end position="189"/>
    </location>
</feature>
<evidence type="ECO:0000259" key="9">
    <source>
        <dbReference type="Pfam" id="PF21082"/>
    </source>
</evidence>
<dbReference type="Gene3D" id="2.30.30.60">
    <property type="match status" value="1"/>
</dbReference>
<evidence type="ECO:0000313" key="11">
    <source>
        <dbReference type="EMBL" id="VYT67054.1"/>
    </source>
</evidence>
<evidence type="ECO:0000256" key="7">
    <source>
        <dbReference type="SAM" id="Phobius"/>
    </source>
</evidence>
<dbReference type="InterPro" id="IPR049278">
    <property type="entry name" value="MS_channel_C"/>
</dbReference>
<name>A0A6N2YJH9_9FIRM</name>
<keyword evidence="3" id="KW-1003">Cell membrane</keyword>
<dbReference type="InterPro" id="IPR006685">
    <property type="entry name" value="MscS_channel_2nd"/>
</dbReference>
<protein>
    <submittedName>
        <fullName evidence="11">Small-conductance mechanosensitive channel</fullName>
    </submittedName>
</protein>
<dbReference type="Pfam" id="PF21088">
    <property type="entry name" value="MS_channel_1st"/>
    <property type="match status" value="1"/>
</dbReference>
<dbReference type="Gene3D" id="1.10.287.1260">
    <property type="match status" value="1"/>
</dbReference>
<dbReference type="AlphaFoldDB" id="A0A6N2YJH9"/>
<evidence type="ECO:0000256" key="3">
    <source>
        <dbReference type="ARBA" id="ARBA00022475"/>
    </source>
</evidence>
<dbReference type="SUPFAM" id="SSF50182">
    <property type="entry name" value="Sm-like ribonucleoproteins"/>
    <property type="match status" value="1"/>
</dbReference>
<evidence type="ECO:0000256" key="2">
    <source>
        <dbReference type="ARBA" id="ARBA00008017"/>
    </source>
</evidence>
<feature type="domain" description="Mechanosensitive ion channel MscS C-terminal" evidence="9">
    <location>
        <begin position="198"/>
        <end position="278"/>
    </location>
</feature>
<dbReference type="InterPro" id="IPR008910">
    <property type="entry name" value="MSC_TM_helix"/>
</dbReference>
<dbReference type="InterPro" id="IPR010920">
    <property type="entry name" value="LSM_dom_sf"/>
</dbReference>
<gene>
    <name evidence="11" type="primary">mscS</name>
    <name evidence="11" type="ORF">VRLFYP33_00275</name>
</gene>
<evidence type="ECO:0000259" key="8">
    <source>
        <dbReference type="Pfam" id="PF00924"/>
    </source>
</evidence>
<dbReference type="RefSeq" id="WP_021841604.1">
    <property type="nucleotide sequence ID" value="NZ_CACRUX010000002.1"/>
</dbReference>
<dbReference type="Pfam" id="PF05552">
    <property type="entry name" value="MS_channel_1st_1"/>
    <property type="match status" value="1"/>
</dbReference>
<reference evidence="11" key="1">
    <citation type="submission" date="2019-11" db="EMBL/GenBank/DDBJ databases">
        <authorList>
            <person name="Feng L."/>
        </authorList>
    </citation>
    <scope>NUCLEOTIDE SEQUENCE</scope>
    <source>
        <strain evidence="11">VrattiLFYP33</strain>
    </source>
</reference>
<proteinExistence type="inferred from homology"/>
<comment type="subcellular location">
    <subcellularLocation>
        <location evidence="1">Cell membrane</location>
        <topology evidence="1">Multi-pass membrane protein</topology>
    </subcellularLocation>
</comment>
<accession>A0A6N2YJH9</accession>
<dbReference type="SUPFAM" id="SSF82861">
    <property type="entry name" value="Mechanosensitive channel protein MscS (YggB), transmembrane region"/>
    <property type="match status" value="1"/>
</dbReference>
<comment type="similarity">
    <text evidence="2">Belongs to the MscS (TC 1.A.23) family.</text>
</comment>
<dbReference type="InterPro" id="IPR023408">
    <property type="entry name" value="MscS_beta-dom_sf"/>
</dbReference>
<dbReference type="GO" id="GO:0005886">
    <property type="term" value="C:plasma membrane"/>
    <property type="evidence" value="ECO:0007669"/>
    <property type="project" value="UniProtKB-SubCell"/>
</dbReference>
<dbReference type="InterPro" id="IPR049142">
    <property type="entry name" value="MS_channel_1st"/>
</dbReference>
<feature type="transmembrane region" description="Helical" evidence="7">
    <location>
        <begin position="38"/>
        <end position="55"/>
    </location>
</feature>
<dbReference type="InterPro" id="IPR045275">
    <property type="entry name" value="MscS_archaea/bacteria_type"/>
</dbReference>
<dbReference type="PANTHER" id="PTHR30221">
    <property type="entry name" value="SMALL-CONDUCTANCE MECHANOSENSITIVE CHANNEL"/>
    <property type="match status" value="1"/>
</dbReference>